<evidence type="ECO:0000313" key="1">
    <source>
        <dbReference type="EMBL" id="CAL8103671.1"/>
    </source>
</evidence>
<evidence type="ECO:0000313" key="2">
    <source>
        <dbReference type="Proteomes" id="UP001642540"/>
    </source>
</evidence>
<proteinExistence type="predicted"/>
<sequence>MENQQIGESSRPQNEWSVDKLAEKLQVEFYTLSSDNNKIRQEFYAYKTEAEEKLSKLYRKNARLRSEVHTSASAIHTIYQEMSEVLVQNRIIAGNNHQLVTEKTDLENKLFEVEQSESRLKDLVSAKSIEFLEEKEILLGELSSMKISNEKLLLELNSRIKVLEEDVQLKKTMNENLQHELEILQKCEVDVIFKKRAAITSKLRRKYYGRVSIKNDEKGKEKEKKIVISELKTYGDGGLKSDFADASVQMESPTNSNVDTSIPQWNIWKRQDSTANSNPFPMIQPFYASTVTHVEERIEGIPGEENQV</sequence>
<protein>
    <submittedName>
        <fullName evidence="1">Uncharacterized protein</fullName>
    </submittedName>
</protein>
<accession>A0ABP1QHN4</accession>
<organism evidence="1 2">
    <name type="scientific">Orchesella dallaii</name>
    <dbReference type="NCBI Taxonomy" id="48710"/>
    <lineage>
        <taxon>Eukaryota</taxon>
        <taxon>Metazoa</taxon>
        <taxon>Ecdysozoa</taxon>
        <taxon>Arthropoda</taxon>
        <taxon>Hexapoda</taxon>
        <taxon>Collembola</taxon>
        <taxon>Entomobryomorpha</taxon>
        <taxon>Entomobryoidea</taxon>
        <taxon>Orchesellidae</taxon>
        <taxon>Orchesellinae</taxon>
        <taxon>Orchesella</taxon>
    </lineage>
</organism>
<dbReference type="EMBL" id="CAXLJM020000035">
    <property type="protein sequence ID" value="CAL8103671.1"/>
    <property type="molecule type" value="Genomic_DNA"/>
</dbReference>
<keyword evidence="2" id="KW-1185">Reference proteome</keyword>
<reference evidence="1 2" key="1">
    <citation type="submission" date="2024-08" db="EMBL/GenBank/DDBJ databases">
        <authorList>
            <person name="Cucini C."/>
            <person name="Frati F."/>
        </authorList>
    </citation>
    <scope>NUCLEOTIDE SEQUENCE [LARGE SCALE GENOMIC DNA]</scope>
</reference>
<dbReference type="Proteomes" id="UP001642540">
    <property type="component" value="Unassembled WGS sequence"/>
</dbReference>
<comment type="caution">
    <text evidence="1">The sequence shown here is derived from an EMBL/GenBank/DDBJ whole genome shotgun (WGS) entry which is preliminary data.</text>
</comment>
<gene>
    <name evidence="1" type="ORF">ODALV1_LOCUS11520</name>
</gene>
<name>A0ABP1QHN4_9HEXA</name>